<organism evidence="2 3">
    <name type="scientific">Selenomonas flueggei ATCC 43531</name>
    <dbReference type="NCBI Taxonomy" id="638302"/>
    <lineage>
        <taxon>Bacteria</taxon>
        <taxon>Bacillati</taxon>
        <taxon>Bacillota</taxon>
        <taxon>Negativicutes</taxon>
        <taxon>Selenomonadales</taxon>
        <taxon>Selenomonadaceae</taxon>
        <taxon>Selenomonas</taxon>
    </lineage>
</organism>
<dbReference type="STRING" id="638302.HMPREF0908_2084"/>
<protein>
    <submittedName>
        <fullName evidence="2">Uncharacterized protein</fullName>
    </submittedName>
</protein>
<feature type="region of interest" description="Disordered" evidence="1">
    <location>
        <begin position="44"/>
        <end position="115"/>
    </location>
</feature>
<dbReference type="RefSeq" id="WP_006691208.1">
    <property type="nucleotide sequence ID" value="NZ_GG694008.1"/>
</dbReference>
<dbReference type="AlphaFoldDB" id="C4V5T4"/>
<feature type="compositionally biased region" description="Polar residues" evidence="1">
    <location>
        <begin position="49"/>
        <end position="62"/>
    </location>
</feature>
<reference evidence="2 3" key="1">
    <citation type="submission" date="2009-04" db="EMBL/GenBank/DDBJ databases">
        <authorList>
            <person name="Qin X."/>
            <person name="Bachman B."/>
            <person name="Battles P."/>
            <person name="Bell A."/>
            <person name="Bess C."/>
            <person name="Bickham C."/>
            <person name="Chaboub L."/>
            <person name="Chen D."/>
            <person name="Coyle M."/>
            <person name="Deiros D.R."/>
            <person name="Dinh H."/>
            <person name="Forbes L."/>
            <person name="Fowler G."/>
            <person name="Francisco L."/>
            <person name="Fu Q."/>
            <person name="Gubbala S."/>
            <person name="Hale W."/>
            <person name="Han Y."/>
            <person name="Hemphill L."/>
            <person name="Highlander S.K."/>
            <person name="Hirani K."/>
            <person name="Hogues M."/>
            <person name="Jackson L."/>
            <person name="Jakkamsetti A."/>
            <person name="Javaid M."/>
            <person name="Jiang H."/>
            <person name="Korchina V."/>
            <person name="Kovar C."/>
            <person name="Lara F."/>
            <person name="Lee S."/>
            <person name="Mata R."/>
            <person name="Mathew T."/>
            <person name="Moen C."/>
            <person name="Morales K."/>
            <person name="Munidasa M."/>
            <person name="Nazareth L."/>
            <person name="Ngo R."/>
            <person name="Nguyen L."/>
            <person name="Okwuonu G."/>
            <person name="Ongeri F."/>
            <person name="Patil S."/>
            <person name="Petrosino J."/>
            <person name="Pham C."/>
            <person name="Pham P."/>
            <person name="Pu L.-L."/>
            <person name="Puazo M."/>
            <person name="Raj R."/>
            <person name="Reid J."/>
            <person name="Rouhana J."/>
            <person name="Saada N."/>
            <person name="Shang Y."/>
            <person name="Simmons D."/>
            <person name="Thornton R."/>
            <person name="Warren J."/>
            <person name="Weissenberger G."/>
            <person name="Zhang J."/>
            <person name="Zhang L."/>
            <person name="Zhou C."/>
            <person name="Zhu D."/>
            <person name="Muzny D."/>
            <person name="Worley K."/>
            <person name="Gibbs R."/>
        </authorList>
    </citation>
    <scope>NUCLEOTIDE SEQUENCE [LARGE SCALE GENOMIC DNA]</scope>
    <source>
        <strain evidence="2 3">ATCC 43531</strain>
    </source>
</reference>
<evidence type="ECO:0000313" key="2">
    <source>
        <dbReference type="EMBL" id="EEQ47782.1"/>
    </source>
</evidence>
<gene>
    <name evidence="2" type="ORF">HMPREF0908_2084</name>
</gene>
<keyword evidence="3" id="KW-1185">Reference proteome</keyword>
<dbReference type="HOGENOM" id="CLU_2059799_0_0_9"/>
<dbReference type="OrthoDB" id="1666442at2"/>
<comment type="caution">
    <text evidence="2">The sequence shown here is derived from an EMBL/GenBank/DDBJ whole genome shotgun (WGS) entry which is preliminary data.</text>
</comment>
<name>C4V5T4_9FIRM</name>
<feature type="compositionally biased region" description="Acidic residues" evidence="1">
    <location>
        <begin position="74"/>
        <end position="89"/>
    </location>
</feature>
<dbReference type="EMBL" id="ACLA01000033">
    <property type="protein sequence ID" value="EEQ47782.1"/>
    <property type="molecule type" value="Genomic_DNA"/>
</dbReference>
<dbReference type="Proteomes" id="UP000005309">
    <property type="component" value="Unassembled WGS sequence"/>
</dbReference>
<accession>C4V5T4</accession>
<evidence type="ECO:0000313" key="3">
    <source>
        <dbReference type="Proteomes" id="UP000005309"/>
    </source>
</evidence>
<evidence type="ECO:0000256" key="1">
    <source>
        <dbReference type="SAM" id="MobiDB-lite"/>
    </source>
</evidence>
<proteinExistence type="predicted"/>
<sequence>MPDAPKNTVPRQSQKTLSWWQKILLAVFGAYLAEKLFGILIPSLPHASIPSTPRDTTSTGDTYDNELPYRREYEEDEEDQRDTPDEDAYADTYGGSAPYGGQYGEDEDILHNDWHDYGEGYDDDYFDD</sequence>